<feature type="region of interest" description="Disordered" evidence="2">
    <location>
        <begin position="111"/>
        <end position="166"/>
    </location>
</feature>
<evidence type="ECO:0000256" key="1">
    <source>
        <dbReference type="SAM" id="Coils"/>
    </source>
</evidence>
<name>A0A803LGI4_CHEQI</name>
<feature type="compositionally biased region" description="Basic and acidic residues" evidence="2">
    <location>
        <begin position="157"/>
        <end position="166"/>
    </location>
</feature>
<reference evidence="3" key="2">
    <citation type="submission" date="2021-03" db="UniProtKB">
        <authorList>
            <consortium name="EnsemblPlants"/>
        </authorList>
    </citation>
    <scope>IDENTIFICATION</scope>
</reference>
<reference evidence="3" key="1">
    <citation type="journal article" date="2017" name="Nature">
        <title>The genome of Chenopodium quinoa.</title>
        <authorList>
            <person name="Jarvis D.E."/>
            <person name="Ho Y.S."/>
            <person name="Lightfoot D.J."/>
            <person name="Schmoeckel S.M."/>
            <person name="Li B."/>
            <person name="Borm T.J.A."/>
            <person name="Ohyanagi H."/>
            <person name="Mineta K."/>
            <person name="Michell C.T."/>
            <person name="Saber N."/>
            <person name="Kharbatia N.M."/>
            <person name="Rupper R.R."/>
            <person name="Sharp A.R."/>
            <person name="Dally N."/>
            <person name="Boughton B.A."/>
            <person name="Woo Y.H."/>
            <person name="Gao G."/>
            <person name="Schijlen E.G.W.M."/>
            <person name="Guo X."/>
            <person name="Momin A.A."/>
            <person name="Negrao S."/>
            <person name="Al-Babili S."/>
            <person name="Gehring C."/>
            <person name="Roessner U."/>
            <person name="Jung C."/>
            <person name="Murphy K."/>
            <person name="Arold S.T."/>
            <person name="Gojobori T."/>
            <person name="van der Linden C.G."/>
            <person name="van Loo E.N."/>
            <person name="Jellen E.N."/>
            <person name="Maughan P.J."/>
            <person name="Tester M."/>
        </authorList>
    </citation>
    <scope>NUCLEOTIDE SEQUENCE [LARGE SCALE GENOMIC DNA]</scope>
    <source>
        <strain evidence="3">cv. PI 614886</strain>
    </source>
</reference>
<proteinExistence type="predicted"/>
<organism evidence="3 4">
    <name type="scientific">Chenopodium quinoa</name>
    <name type="common">Quinoa</name>
    <dbReference type="NCBI Taxonomy" id="63459"/>
    <lineage>
        <taxon>Eukaryota</taxon>
        <taxon>Viridiplantae</taxon>
        <taxon>Streptophyta</taxon>
        <taxon>Embryophyta</taxon>
        <taxon>Tracheophyta</taxon>
        <taxon>Spermatophyta</taxon>
        <taxon>Magnoliopsida</taxon>
        <taxon>eudicotyledons</taxon>
        <taxon>Gunneridae</taxon>
        <taxon>Pentapetalae</taxon>
        <taxon>Caryophyllales</taxon>
        <taxon>Chenopodiaceae</taxon>
        <taxon>Chenopodioideae</taxon>
        <taxon>Atripliceae</taxon>
        <taxon>Chenopodium</taxon>
    </lineage>
</organism>
<keyword evidence="4" id="KW-1185">Reference proteome</keyword>
<dbReference type="Gramene" id="AUR62013081-RA">
    <property type="protein sequence ID" value="AUR62013081-RA:cds"/>
    <property type="gene ID" value="AUR62013081"/>
</dbReference>
<evidence type="ECO:0000313" key="3">
    <source>
        <dbReference type="EnsemblPlants" id="AUR62013081-RA:cds"/>
    </source>
</evidence>
<dbReference type="Proteomes" id="UP000596660">
    <property type="component" value="Unplaced"/>
</dbReference>
<sequence length="166" mass="19150">MEGKVADYDALSQQLEDQAQLKSRISDLEQKLQAEEELRKKVENDLELARLELLVVKRRAVNQFLKSDFYCHKLIDRYIGGWVAAHRCVCKADEWDEDRWQVVEDAYGSDRHLSPTSYEESYFADPPSLDSIKNADPRGLPDEQFDDMVFTTPPHDGGLEKEAEKS</sequence>
<keyword evidence="1" id="KW-0175">Coiled coil</keyword>
<evidence type="ECO:0000256" key="2">
    <source>
        <dbReference type="SAM" id="MobiDB-lite"/>
    </source>
</evidence>
<dbReference type="EnsemblPlants" id="AUR62013081-RA">
    <property type="protein sequence ID" value="AUR62013081-RA:cds"/>
    <property type="gene ID" value="AUR62013081"/>
</dbReference>
<dbReference type="AlphaFoldDB" id="A0A803LGI4"/>
<accession>A0A803LGI4</accession>
<evidence type="ECO:0000313" key="4">
    <source>
        <dbReference type="Proteomes" id="UP000596660"/>
    </source>
</evidence>
<feature type="coiled-coil region" evidence="1">
    <location>
        <begin position="11"/>
        <end position="59"/>
    </location>
</feature>
<protein>
    <submittedName>
        <fullName evidence="3">Uncharacterized protein</fullName>
    </submittedName>
</protein>